<dbReference type="Proteomes" id="UP000677918">
    <property type="component" value="Unassembled WGS sequence"/>
</dbReference>
<keyword evidence="2" id="KW-1185">Reference proteome</keyword>
<protein>
    <submittedName>
        <fullName evidence="1">Uncharacterized protein</fullName>
    </submittedName>
</protein>
<sequence>MQRSWERYSDYTYEAVNHRPLELDLCDTTKTRKNRDAYKVIVLCRISVLDVMNQTGGAYDESKINQI</sequence>
<name>A0A8J4H4V8_9BACL</name>
<reference evidence="1" key="1">
    <citation type="submission" date="2021-04" db="EMBL/GenBank/DDBJ databases">
        <title>Draft genome sequence of Xylanibacillus composti strain K13.</title>
        <authorList>
            <person name="Uke A."/>
            <person name="Chhe C."/>
            <person name="Baramee S."/>
            <person name="Kosugi A."/>
        </authorList>
    </citation>
    <scope>NUCLEOTIDE SEQUENCE</scope>
    <source>
        <strain evidence="1">K13</strain>
    </source>
</reference>
<dbReference type="EMBL" id="BOVK01000021">
    <property type="protein sequence ID" value="GIQ68934.1"/>
    <property type="molecule type" value="Genomic_DNA"/>
</dbReference>
<dbReference type="AlphaFoldDB" id="A0A8J4H4V8"/>
<accession>A0A8J4H4V8</accession>
<evidence type="ECO:0000313" key="1">
    <source>
        <dbReference type="EMBL" id="GIQ68934.1"/>
    </source>
</evidence>
<comment type="caution">
    <text evidence="1">The sequence shown here is derived from an EMBL/GenBank/DDBJ whole genome shotgun (WGS) entry which is preliminary data.</text>
</comment>
<organism evidence="1 2">
    <name type="scientific">Xylanibacillus composti</name>
    <dbReference type="NCBI Taxonomy" id="1572762"/>
    <lineage>
        <taxon>Bacteria</taxon>
        <taxon>Bacillati</taxon>
        <taxon>Bacillota</taxon>
        <taxon>Bacilli</taxon>
        <taxon>Bacillales</taxon>
        <taxon>Paenibacillaceae</taxon>
        <taxon>Xylanibacillus</taxon>
    </lineage>
</organism>
<gene>
    <name evidence="1" type="ORF">XYCOK13_17580</name>
</gene>
<proteinExistence type="predicted"/>
<evidence type="ECO:0000313" key="2">
    <source>
        <dbReference type="Proteomes" id="UP000677918"/>
    </source>
</evidence>